<name>A0A8S1Y1T4_9CILI</name>
<keyword evidence="1" id="KW-0472">Membrane</keyword>
<evidence type="ECO:0000313" key="2">
    <source>
        <dbReference type="EMBL" id="CAD8207991.1"/>
    </source>
</evidence>
<dbReference type="AlphaFoldDB" id="A0A8S1Y1T4"/>
<keyword evidence="3" id="KW-1185">Reference proteome</keyword>
<organism evidence="2 3">
    <name type="scientific">Paramecium pentaurelia</name>
    <dbReference type="NCBI Taxonomy" id="43138"/>
    <lineage>
        <taxon>Eukaryota</taxon>
        <taxon>Sar</taxon>
        <taxon>Alveolata</taxon>
        <taxon>Ciliophora</taxon>
        <taxon>Intramacronucleata</taxon>
        <taxon>Oligohymenophorea</taxon>
        <taxon>Peniculida</taxon>
        <taxon>Parameciidae</taxon>
        <taxon>Paramecium</taxon>
    </lineage>
</organism>
<sequence length="760" mass="89890">MYPFRANKSNSQESFFVLLVDGTTSMNAHYPIFLKCFHKVFNSIKHKLAFQFGISQDRTDSVLYDINKYLDHRESNFNKVFKQLFEILITQHIDKKYLTICFISDGVEPFIFDEFLPLVKQITSIFQIQFASIAVGKNFPTLISNQLRERLHNNGNLDFPFIYQVMDQGQIRQELDDYNNVIINPQDENKIIQEFTDAFEGLKQQLIVYTGNIELNEIVYKSFIQNEDQATNVVQCNQVFLATNPTVETKNNQVIQCSQDVEDFTQIQKGSIQQLLIHLQANNKIEDSQKEFKKLLDISTKSQRLLVQINQQKNPTKDQQQINNHPILNVMNELMNQFVQTNYVASLKNNENEYAQLQANLEKNPEKCIKQISQFQNIIQDQPQQLKDIEIQPIQHIQLEQKVQKKQNIQHHQQNINEVKLNSKLIILIDSFKISELQAEDIINQKKIIFNKQEEENVLTLWWADSIQQNPKFNSEGQQIPLTQAIQQIFGIIEQDQSGITNFIIWLIISGQHQVDFQSLKKQQQQIQSQNKLIAFTTLIIENNQQNDDAKMAQLKLSLELRRQLHTNYQTHSLQVSVRVKTQEFHSYLNQYFIMVKDYQNKFYRIQRKGCYLRGITLQKNAMHLLKQFINDIEQFRQQFNEDMEFIQILKQIKQKYYKMMNNFKEQEVPNEKYCLAKLNTIFELIDRINLNNHCDFLDEIFKIKLGFYDRNQKVVDIKQLNKARNIMQNNNQSQPSLITRSALALIFIYLFSWIMRNYL</sequence>
<feature type="transmembrane region" description="Helical" evidence="1">
    <location>
        <begin position="738"/>
        <end position="756"/>
    </location>
</feature>
<keyword evidence="1" id="KW-1133">Transmembrane helix</keyword>
<protein>
    <submittedName>
        <fullName evidence="2">Uncharacterized protein</fullName>
    </submittedName>
</protein>
<dbReference type="OrthoDB" id="305656at2759"/>
<dbReference type="Proteomes" id="UP000689195">
    <property type="component" value="Unassembled WGS sequence"/>
</dbReference>
<evidence type="ECO:0000256" key="1">
    <source>
        <dbReference type="SAM" id="Phobius"/>
    </source>
</evidence>
<keyword evidence="1" id="KW-0812">Transmembrane</keyword>
<comment type="caution">
    <text evidence="2">The sequence shown here is derived from an EMBL/GenBank/DDBJ whole genome shotgun (WGS) entry which is preliminary data.</text>
</comment>
<reference evidence="2" key="1">
    <citation type="submission" date="2021-01" db="EMBL/GenBank/DDBJ databases">
        <authorList>
            <consortium name="Genoscope - CEA"/>
            <person name="William W."/>
        </authorList>
    </citation>
    <scope>NUCLEOTIDE SEQUENCE</scope>
</reference>
<evidence type="ECO:0000313" key="3">
    <source>
        <dbReference type="Proteomes" id="UP000689195"/>
    </source>
</evidence>
<accession>A0A8S1Y1T4</accession>
<proteinExistence type="predicted"/>
<gene>
    <name evidence="2" type="ORF">PPENT_87.1.T1490081</name>
</gene>
<dbReference type="EMBL" id="CAJJDO010000149">
    <property type="protein sequence ID" value="CAD8207991.1"/>
    <property type="molecule type" value="Genomic_DNA"/>
</dbReference>